<proteinExistence type="predicted"/>
<dbReference type="GO" id="GO:0032259">
    <property type="term" value="P:methylation"/>
    <property type="evidence" value="ECO:0007669"/>
    <property type="project" value="UniProtKB-KW"/>
</dbReference>
<evidence type="ECO:0000313" key="1">
    <source>
        <dbReference type="EMBL" id="EJW90150.1"/>
    </source>
</evidence>
<comment type="caution">
    <text evidence="1">The sequence shown here is derived from an EMBL/GenBank/DDBJ whole genome shotgun (WGS) entry which is preliminary data.</text>
</comment>
<sequence>MTFHHPDLMGAAIADYWKERRVARLRVFSPDFDEDEIPVSTLFRSWEEMPPLEQQELSLATGKVLDVGSGIGCHSLILQACGVEVHAIDLSELGVQTMCERGVREARVQNFWQVTERYDTVLMLMNGIGIVGRIAALPTFFQHLDQLLTPAGQVLLDSSDLRYLYEDEDGTFDWDETDGYYGELTYSMQYRNVKGASFPWLYLDFPTLERIARAHGFCAELLAEGEHYDYLARLRRVAE</sequence>
<dbReference type="InterPro" id="IPR029063">
    <property type="entry name" value="SAM-dependent_MTases_sf"/>
</dbReference>
<keyword evidence="1" id="KW-0808">Transferase</keyword>
<accession>J9BRF5</accession>
<organism evidence="1">
    <name type="scientific">gut metagenome</name>
    <dbReference type="NCBI Taxonomy" id="749906"/>
    <lineage>
        <taxon>unclassified sequences</taxon>
        <taxon>metagenomes</taxon>
        <taxon>organismal metagenomes</taxon>
    </lineage>
</organism>
<dbReference type="Pfam" id="PF13489">
    <property type="entry name" value="Methyltransf_23"/>
    <property type="match status" value="1"/>
</dbReference>
<keyword evidence="1" id="KW-0489">Methyltransferase</keyword>
<dbReference type="AlphaFoldDB" id="J9BRF5"/>
<name>J9BRF5_9ZZZZ</name>
<dbReference type="EMBL" id="AMCI01009018">
    <property type="protein sequence ID" value="EJW90150.1"/>
    <property type="molecule type" value="Genomic_DNA"/>
</dbReference>
<dbReference type="GO" id="GO:0008168">
    <property type="term" value="F:methyltransferase activity"/>
    <property type="evidence" value="ECO:0007669"/>
    <property type="project" value="UniProtKB-KW"/>
</dbReference>
<protein>
    <submittedName>
        <fullName evidence="1">Methyltransferase type 11</fullName>
    </submittedName>
</protein>
<reference evidence="1" key="1">
    <citation type="journal article" date="2012" name="PLoS ONE">
        <title>Gene sets for utilization of primary and secondary nutrition supplies in the distal gut of endangered iberian lynx.</title>
        <authorList>
            <person name="Alcaide M."/>
            <person name="Messina E."/>
            <person name="Richter M."/>
            <person name="Bargiela R."/>
            <person name="Peplies J."/>
            <person name="Huws S.A."/>
            <person name="Newbold C.J."/>
            <person name="Golyshin P.N."/>
            <person name="Simon M.A."/>
            <person name="Lopez G."/>
            <person name="Yakimov M.M."/>
            <person name="Ferrer M."/>
        </authorList>
    </citation>
    <scope>NUCLEOTIDE SEQUENCE</scope>
</reference>
<dbReference type="SUPFAM" id="SSF53335">
    <property type="entry name" value="S-adenosyl-L-methionine-dependent methyltransferases"/>
    <property type="match status" value="1"/>
</dbReference>
<gene>
    <name evidence="1" type="ORF">EVA_21747</name>
</gene>
<dbReference type="Gene3D" id="3.40.50.150">
    <property type="entry name" value="Vaccinia Virus protein VP39"/>
    <property type="match status" value="1"/>
</dbReference>